<dbReference type="RefSeq" id="WP_086865307.1">
    <property type="nucleotide sequence ID" value="NZ_JADBEG010000001.1"/>
</dbReference>
<keyword evidence="3" id="KW-1185">Reference proteome</keyword>
<feature type="transmembrane region" description="Helical" evidence="1">
    <location>
        <begin position="93"/>
        <end position="112"/>
    </location>
</feature>
<keyword evidence="1" id="KW-0472">Membrane</keyword>
<protein>
    <submittedName>
        <fullName evidence="2">Uncharacterized membrane protein YhaH (DUF805 family)</fullName>
    </submittedName>
</protein>
<dbReference type="PANTHER" id="PTHR34980">
    <property type="entry name" value="INNER MEMBRANE PROTEIN-RELATED-RELATED"/>
    <property type="match status" value="1"/>
</dbReference>
<dbReference type="Pfam" id="PF05656">
    <property type="entry name" value="DUF805"/>
    <property type="match status" value="1"/>
</dbReference>
<feature type="transmembrane region" description="Helical" evidence="1">
    <location>
        <begin position="37"/>
        <end position="56"/>
    </location>
</feature>
<dbReference type="PANTHER" id="PTHR34980:SF2">
    <property type="entry name" value="INNER MEMBRANE PROTEIN YHAH-RELATED"/>
    <property type="match status" value="1"/>
</dbReference>
<feature type="transmembrane region" description="Helical" evidence="1">
    <location>
        <begin position="62"/>
        <end position="81"/>
    </location>
</feature>
<dbReference type="InterPro" id="IPR008523">
    <property type="entry name" value="DUF805"/>
</dbReference>
<accession>A0ABR9HZB2</accession>
<comment type="caution">
    <text evidence="2">The sequence shown here is derived from an EMBL/GenBank/DDBJ whole genome shotgun (WGS) entry which is preliminary data.</text>
</comment>
<sequence>MQFESVTGFRGIGFGAALARAVRLSFRPRGRASRPEFWYFFMAYVPLVLILGGVENVVDEEWLYTVGTILYLPWLVPFVSVGIRRLHDTGRSGWWCVGVISCIGWIVLTVFWSERGTPGENRYGPPPG</sequence>
<evidence type="ECO:0000313" key="2">
    <source>
        <dbReference type="EMBL" id="MBE1496250.1"/>
    </source>
</evidence>
<keyword evidence="1" id="KW-0812">Transmembrane</keyword>
<evidence type="ECO:0000256" key="1">
    <source>
        <dbReference type="SAM" id="Phobius"/>
    </source>
</evidence>
<reference evidence="2 3" key="1">
    <citation type="submission" date="2020-10" db="EMBL/GenBank/DDBJ databases">
        <title>Sequencing the genomes of 1000 actinobacteria strains.</title>
        <authorList>
            <person name="Klenk H.-P."/>
        </authorList>
    </citation>
    <scope>NUCLEOTIDE SEQUENCE [LARGE SCALE GENOMIC DNA]</scope>
    <source>
        <strain evidence="2 3">DSM 44653</strain>
    </source>
</reference>
<keyword evidence="1" id="KW-1133">Transmembrane helix</keyword>
<organism evidence="2 3">
    <name type="scientific">Amycolatopsis lexingtonensis</name>
    <dbReference type="NCBI Taxonomy" id="218822"/>
    <lineage>
        <taxon>Bacteria</taxon>
        <taxon>Bacillati</taxon>
        <taxon>Actinomycetota</taxon>
        <taxon>Actinomycetes</taxon>
        <taxon>Pseudonocardiales</taxon>
        <taxon>Pseudonocardiaceae</taxon>
        <taxon>Amycolatopsis</taxon>
    </lineage>
</organism>
<dbReference type="Proteomes" id="UP000631670">
    <property type="component" value="Unassembled WGS sequence"/>
</dbReference>
<proteinExistence type="predicted"/>
<name>A0ABR9HZB2_9PSEU</name>
<evidence type="ECO:0000313" key="3">
    <source>
        <dbReference type="Proteomes" id="UP000631670"/>
    </source>
</evidence>
<dbReference type="EMBL" id="JADBEG010000001">
    <property type="protein sequence ID" value="MBE1496250.1"/>
    <property type="molecule type" value="Genomic_DNA"/>
</dbReference>
<gene>
    <name evidence="2" type="ORF">H4696_003350</name>
</gene>